<keyword evidence="3" id="KW-1185">Reference proteome</keyword>
<dbReference type="RefSeq" id="XP_012192722.1">
    <property type="nucleotide sequence ID" value="XM_012337332.1"/>
</dbReference>
<protein>
    <submittedName>
        <fullName evidence="2">Uncharacterized protein</fullName>
    </submittedName>
</protein>
<feature type="compositionally biased region" description="Acidic residues" evidence="1">
    <location>
        <begin position="346"/>
        <end position="359"/>
    </location>
</feature>
<organism evidence="2 3">
    <name type="scientific">Pseudozyma hubeiensis (strain SY62)</name>
    <name type="common">Yeast</name>
    <dbReference type="NCBI Taxonomy" id="1305764"/>
    <lineage>
        <taxon>Eukaryota</taxon>
        <taxon>Fungi</taxon>
        <taxon>Dikarya</taxon>
        <taxon>Basidiomycota</taxon>
        <taxon>Ustilaginomycotina</taxon>
        <taxon>Ustilaginomycetes</taxon>
        <taxon>Ustilaginales</taxon>
        <taxon>Ustilaginaceae</taxon>
        <taxon>Pseudozyma</taxon>
    </lineage>
</organism>
<gene>
    <name evidence="2" type="ORF">PHSY_006734</name>
</gene>
<feature type="compositionally biased region" description="Polar residues" evidence="1">
    <location>
        <begin position="321"/>
        <end position="340"/>
    </location>
</feature>
<dbReference type="EMBL" id="DF238824">
    <property type="protein sequence ID" value="GAC99135.1"/>
    <property type="molecule type" value="Genomic_DNA"/>
</dbReference>
<feature type="compositionally biased region" description="Low complexity" evidence="1">
    <location>
        <begin position="246"/>
        <end position="257"/>
    </location>
</feature>
<accession>R9PLX8</accession>
<dbReference type="HOGENOM" id="CLU_021162_0_0_1"/>
<feature type="compositionally biased region" description="Polar residues" evidence="1">
    <location>
        <begin position="290"/>
        <end position="304"/>
    </location>
</feature>
<dbReference type="AlphaFoldDB" id="R9PLX8"/>
<proteinExistence type="predicted"/>
<evidence type="ECO:0000256" key="1">
    <source>
        <dbReference type="SAM" id="MobiDB-lite"/>
    </source>
</evidence>
<evidence type="ECO:0000313" key="3">
    <source>
        <dbReference type="Proteomes" id="UP000014071"/>
    </source>
</evidence>
<evidence type="ECO:0000313" key="2">
    <source>
        <dbReference type="EMBL" id="GAC99135.1"/>
    </source>
</evidence>
<name>R9PLX8_PSEHS</name>
<feature type="region of interest" description="Disordered" evidence="1">
    <location>
        <begin position="238"/>
        <end position="486"/>
    </location>
</feature>
<dbReference type="Proteomes" id="UP000014071">
    <property type="component" value="Unassembled WGS sequence"/>
</dbReference>
<dbReference type="eggNOG" id="ENOG502TDGQ">
    <property type="taxonomic scope" value="Eukaryota"/>
</dbReference>
<feature type="compositionally biased region" description="Basic and acidic residues" evidence="1">
    <location>
        <begin position="311"/>
        <end position="320"/>
    </location>
</feature>
<sequence length="486" mass="53053">MADDDVGDVDLLEWSHELDRSHLRFAFRPLRSTVDRERSAPFLYKLARSSKRKQVGFLLLDCDACTAFYEGVSLRTLDRRTRLGQPQDGASDLDADEVRLAAITKAIHHALDPHRALDTTLKTSIGLESTRFSSSLSISVKSRNDASDCDLKTSFDLDPLDHAALANVLSSHFVRPLLRLAAVLSRSASQQQLDGIQQKNDSALSATISGDSLELLRRAALTQAHLPIGPLQPLLIHGQDNQGVQSSPSRAPSISTSDESDDDLTSDMLFFGPPGLKAPYPHNGIRQPLRATTSNEELLSSPSPNGDLEDGDRTFTERFHSQNGAYATSSNTTIDGTRGNTAAAVPEDDSSDTSEEEESLPIASKAERTPSSRQPSSSPQRTDRQASAKHQILNEITDVSKRKSDLDEPERSPEDTPPPPSFAPTSSQTSPSRDSALRNEQRRRREQIAMIKRGQAKEESRPTPHSSASSGAASKSASTTRKRARF</sequence>
<feature type="compositionally biased region" description="Low complexity" evidence="1">
    <location>
        <begin position="466"/>
        <end position="479"/>
    </location>
</feature>
<dbReference type="GeneID" id="24112001"/>
<feature type="compositionally biased region" description="Low complexity" evidence="1">
    <location>
        <begin position="423"/>
        <end position="432"/>
    </location>
</feature>
<dbReference type="OrthoDB" id="2556457at2759"/>
<feature type="compositionally biased region" description="Basic and acidic residues" evidence="1">
    <location>
        <begin position="398"/>
        <end position="414"/>
    </location>
</feature>
<feature type="compositionally biased region" description="Low complexity" evidence="1">
    <location>
        <begin position="371"/>
        <end position="380"/>
    </location>
</feature>
<reference evidence="3" key="1">
    <citation type="journal article" date="2013" name="Genome Announc.">
        <title>Draft genome sequence of the basidiomycetous yeast-like fungus Pseudozyma hubeiensis SY62, which produces an abundant amount of the biosurfactant mannosylerythritol lipids.</title>
        <authorList>
            <person name="Konishi M."/>
            <person name="Hatada Y."/>
            <person name="Horiuchi J."/>
        </authorList>
    </citation>
    <scope>NUCLEOTIDE SEQUENCE [LARGE SCALE GENOMIC DNA]</scope>
    <source>
        <strain evidence="3">SY62</strain>
    </source>
</reference>